<dbReference type="Gene3D" id="3.30.70.420">
    <property type="entry name" value="Hydroxymethylglutaryl-CoA reductase, class I/II, NAD/NADP-binding domain"/>
    <property type="match status" value="1"/>
</dbReference>
<evidence type="ECO:0000313" key="8">
    <source>
        <dbReference type="EMBL" id="CAF1413920.1"/>
    </source>
</evidence>
<keyword evidence="7" id="KW-0256">Endoplasmic reticulum</keyword>
<dbReference type="EMBL" id="CAJOBC010083393">
    <property type="protein sequence ID" value="CAF4300970.1"/>
    <property type="molecule type" value="Genomic_DNA"/>
</dbReference>
<keyword evidence="4 7" id="KW-0521">NADP</keyword>
<dbReference type="AlphaFoldDB" id="A0A815LR37"/>
<dbReference type="PROSITE" id="PS50065">
    <property type="entry name" value="HMG_COA_REDUCTASE_4"/>
    <property type="match status" value="1"/>
</dbReference>
<dbReference type="GO" id="GO:0005789">
    <property type="term" value="C:endoplasmic reticulum membrane"/>
    <property type="evidence" value="ECO:0007669"/>
    <property type="project" value="UniProtKB-SubCell"/>
</dbReference>
<dbReference type="UniPathway" id="UPA00058">
    <property type="reaction ID" value="UER00103"/>
</dbReference>
<dbReference type="InterPro" id="IPR023282">
    <property type="entry name" value="HMG_CoA_Rdtase_N"/>
</dbReference>
<dbReference type="Pfam" id="PF00368">
    <property type="entry name" value="HMG-CoA_red"/>
    <property type="match status" value="1"/>
</dbReference>
<evidence type="ECO:0000313" key="9">
    <source>
        <dbReference type="EMBL" id="CAF4300970.1"/>
    </source>
</evidence>
<dbReference type="FunFam" id="3.90.770.10:FF:000001">
    <property type="entry name" value="3-hydroxy-3-methylglutaryl coenzyme A reductase"/>
    <property type="match status" value="1"/>
</dbReference>
<dbReference type="InterPro" id="IPR004554">
    <property type="entry name" value="HMG_CoA_Rdtase_eu_arc"/>
</dbReference>
<keyword evidence="5 7" id="KW-0560">Oxidoreductase</keyword>
<evidence type="ECO:0000256" key="3">
    <source>
        <dbReference type="ARBA" id="ARBA00007661"/>
    </source>
</evidence>
<dbReference type="InterPro" id="IPR009023">
    <property type="entry name" value="HMG_CoA_Rdtase_NAD(P)-bd_sf"/>
</dbReference>
<evidence type="ECO:0000256" key="1">
    <source>
        <dbReference type="ARBA" id="ARBA00004370"/>
    </source>
</evidence>
<comment type="subcellular location">
    <subcellularLocation>
        <location evidence="7">Endoplasmic reticulum membrane</location>
        <topology evidence="7">Multi-pass membrane protein</topology>
    </subcellularLocation>
    <subcellularLocation>
        <location evidence="1">Membrane</location>
    </subcellularLocation>
</comment>
<dbReference type="InterPro" id="IPR023076">
    <property type="entry name" value="HMG_CoA_Rdtase_CS"/>
</dbReference>
<dbReference type="SUPFAM" id="SSF55035">
    <property type="entry name" value="NAD-binding domain of HMG-CoA reductase"/>
    <property type="match status" value="1"/>
</dbReference>
<reference evidence="8" key="1">
    <citation type="submission" date="2021-02" db="EMBL/GenBank/DDBJ databases">
        <authorList>
            <person name="Nowell W R."/>
        </authorList>
    </citation>
    <scope>NUCLEOTIDE SEQUENCE</scope>
</reference>
<dbReference type="InterPro" id="IPR002202">
    <property type="entry name" value="HMG_CoA_Rdtase"/>
</dbReference>
<dbReference type="GO" id="GO:0008299">
    <property type="term" value="P:isoprenoid biosynthetic process"/>
    <property type="evidence" value="ECO:0007669"/>
    <property type="project" value="InterPro"/>
</dbReference>
<dbReference type="FunFam" id="3.30.70.420:FF:000001">
    <property type="entry name" value="3-hydroxy-3-methylglutaryl coenzyme A reductase"/>
    <property type="match status" value="1"/>
</dbReference>
<dbReference type="PANTHER" id="PTHR10572">
    <property type="entry name" value="3-HYDROXY-3-METHYLGLUTARYL-COENZYME A REDUCTASE"/>
    <property type="match status" value="1"/>
</dbReference>
<evidence type="ECO:0000256" key="7">
    <source>
        <dbReference type="RuleBase" id="RU361219"/>
    </source>
</evidence>
<evidence type="ECO:0000313" key="10">
    <source>
        <dbReference type="Proteomes" id="UP000663829"/>
    </source>
</evidence>
<dbReference type="CDD" id="cd00643">
    <property type="entry name" value="HMG-CoA_reductase_classI"/>
    <property type="match status" value="1"/>
</dbReference>
<keyword evidence="10" id="KW-1185">Reference proteome</keyword>
<dbReference type="EC" id="1.1.1.34" evidence="7"/>
<sequence>MFSSFFFKRLLVASPTTFSSFVLQRQQHIENNVSTTITKDYNLLSDQELIQLIQSKELLLQNLEKYISYNRSISIRRTLLNKKLSILRHLSTIDNLPYENYDYSRVINRCCENVIGYVQIPVGYVGPLIIDEKEYYIPLATTEGALVASTNRGCKVIRLSGGIRTTLFKDGMTRGPVLKFQTGEQAYHAFNWLDDNFDLLKTTFDKTSSYAKLISIKKNICGKLLFIRFVATTGDAMGMNMISKGVSEVLSLLQSTRWGSTIEIMSLSGNYCTDKKATALNFIDGRGKSVMCEATIPCEILENQLKLNAQRLTELNLSKNLLGSIMASSVGGYNAHAANIVAAIFIACGQDPAQVISSSNCITWLEPVGLHKQDLYISCTMHSLEVGTIGGGTRLPGQEACLKMLGVSGSNIQHPGDNSKHLAKIICATVLSAELSLLSALATNELISSHLRLNRKSTSDTN</sequence>
<dbReference type="PANTHER" id="PTHR10572:SF24">
    <property type="entry name" value="3-HYDROXY-3-METHYLGLUTARYL-COENZYME A REDUCTASE"/>
    <property type="match status" value="1"/>
</dbReference>
<evidence type="ECO:0000256" key="6">
    <source>
        <dbReference type="ARBA" id="ARBA00023136"/>
    </source>
</evidence>
<dbReference type="GO" id="GO:0016126">
    <property type="term" value="P:sterol biosynthetic process"/>
    <property type="evidence" value="ECO:0007669"/>
    <property type="project" value="TreeGrafter"/>
</dbReference>
<comment type="pathway">
    <text evidence="2 7">Metabolic intermediate biosynthesis; (R)-mevalonate biosynthesis; (R)-mevalonate from acetyl-CoA: step 3/3.</text>
</comment>
<dbReference type="OrthoDB" id="310654at2759"/>
<organism evidence="8 10">
    <name type="scientific">Didymodactylos carnosus</name>
    <dbReference type="NCBI Taxonomy" id="1234261"/>
    <lineage>
        <taxon>Eukaryota</taxon>
        <taxon>Metazoa</taxon>
        <taxon>Spiralia</taxon>
        <taxon>Gnathifera</taxon>
        <taxon>Rotifera</taxon>
        <taxon>Eurotatoria</taxon>
        <taxon>Bdelloidea</taxon>
        <taxon>Philodinida</taxon>
        <taxon>Philodinidae</taxon>
        <taxon>Didymodactylos</taxon>
    </lineage>
</organism>
<dbReference type="PROSITE" id="PS00318">
    <property type="entry name" value="HMG_COA_REDUCTASE_2"/>
    <property type="match status" value="1"/>
</dbReference>
<evidence type="ECO:0000256" key="5">
    <source>
        <dbReference type="ARBA" id="ARBA00023002"/>
    </source>
</evidence>
<dbReference type="GO" id="GO:0004420">
    <property type="term" value="F:hydroxymethylglutaryl-CoA reductase (NADPH) activity"/>
    <property type="evidence" value="ECO:0007669"/>
    <property type="project" value="UniProtKB-EC"/>
</dbReference>
<comment type="catalytic activity">
    <reaction evidence="7">
        <text>(R)-mevalonate + 2 NADP(+) + CoA = (3S)-3-hydroxy-3-methylglutaryl-CoA + 2 NADPH + 2 H(+)</text>
        <dbReference type="Rhea" id="RHEA:15989"/>
        <dbReference type="ChEBI" id="CHEBI:15378"/>
        <dbReference type="ChEBI" id="CHEBI:36464"/>
        <dbReference type="ChEBI" id="CHEBI:43074"/>
        <dbReference type="ChEBI" id="CHEBI:57287"/>
        <dbReference type="ChEBI" id="CHEBI:57783"/>
        <dbReference type="ChEBI" id="CHEBI:58349"/>
        <dbReference type="EC" id="1.1.1.34"/>
    </reaction>
</comment>
<dbReference type="SUPFAM" id="SSF56542">
    <property type="entry name" value="Substrate-binding domain of HMG-CoA reductase"/>
    <property type="match status" value="1"/>
</dbReference>
<evidence type="ECO:0000256" key="2">
    <source>
        <dbReference type="ARBA" id="ARBA00005084"/>
    </source>
</evidence>
<dbReference type="Gene3D" id="3.90.770.10">
    <property type="entry name" value="3-hydroxy-3-methylglutaryl-coenzyme A Reductase, Chain A, domain 2"/>
    <property type="match status" value="1"/>
</dbReference>
<dbReference type="GO" id="GO:0005778">
    <property type="term" value="C:peroxisomal membrane"/>
    <property type="evidence" value="ECO:0007669"/>
    <property type="project" value="TreeGrafter"/>
</dbReference>
<dbReference type="Proteomes" id="UP000681722">
    <property type="component" value="Unassembled WGS sequence"/>
</dbReference>
<dbReference type="EMBL" id="CAJNOQ010017967">
    <property type="protein sequence ID" value="CAF1413920.1"/>
    <property type="molecule type" value="Genomic_DNA"/>
</dbReference>
<dbReference type="GO" id="GO:0015936">
    <property type="term" value="P:coenzyme A metabolic process"/>
    <property type="evidence" value="ECO:0007669"/>
    <property type="project" value="InterPro"/>
</dbReference>
<keyword evidence="6" id="KW-0472">Membrane</keyword>
<dbReference type="NCBIfam" id="TIGR00533">
    <property type="entry name" value="HMG_CoA_R_NADP"/>
    <property type="match status" value="1"/>
</dbReference>
<name>A0A815LR37_9BILA</name>
<protein>
    <recommendedName>
        <fullName evidence="7">3-hydroxy-3-methylglutaryl coenzyme A reductase</fullName>
        <shortName evidence="7">HMG-CoA reductase</shortName>
        <ecNumber evidence="7">1.1.1.34</ecNumber>
    </recommendedName>
</protein>
<dbReference type="Gene3D" id="1.10.3270.10">
    <property type="entry name" value="HMGR, N-terminal domain"/>
    <property type="match status" value="1"/>
</dbReference>
<comment type="similarity">
    <text evidence="3 7">Belongs to the HMG-CoA reductase family.</text>
</comment>
<dbReference type="Proteomes" id="UP000663829">
    <property type="component" value="Unassembled WGS sequence"/>
</dbReference>
<proteinExistence type="inferred from homology"/>
<comment type="caution">
    <text evidence="8">The sequence shown here is derived from an EMBL/GenBank/DDBJ whole genome shotgun (WGS) entry which is preliminary data.</text>
</comment>
<dbReference type="PRINTS" id="PR00071">
    <property type="entry name" value="HMGCOARDTASE"/>
</dbReference>
<dbReference type="InterPro" id="IPR023074">
    <property type="entry name" value="HMG_CoA_Rdtase_cat_sf"/>
</dbReference>
<evidence type="ECO:0000256" key="4">
    <source>
        <dbReference type="ARBA" id="ARBA00022857"/>
    </source>
</evidence>
<dbReference type="InterPro" id="IPR009029">
    <property type="entry name" value="HMG_CoA_Rdtase_sub-bd_dom_sf"/>
</dbReference>
<dbReference type="PROSITE" id="PS00066">
    <property type="entry name" value="HMG_COA_REDUCTASE_1"/>
    <property type="match status" value="1"/>
</dbReference>
<gene>
    <name evidence="8" type="ORF">GPM918_LOCUS33562</name>
    <name evidence="9" type="ORF">SRO942_LOCUS34248</name>
</gene>
<accession>A0A815LR37</accession>